<evidence type="ECO:0000313" key="3">
    <source>
        <dbReference type="Proteomes" id="UP000838412"/>
    </source>
</evidence>
<dbReference type="EMBL" id="OV696692">
    <property type="protein sequence ID" value="CAH1270725.1"/>
    <property type="molecule type" value="Genomic_DNA"/>
</dbReference>
<feature type="signal peptide" evidence="1">
    <location>
        <begin position="1"/>
        <end position="28"/>
    </location>
</feature>
<name>A0A8K0EY37_BRALA</name>
<keyword evidence="1" id="KW-0732">Signal</keyword>
<evidence type="ECO:0000256" key="1">
    <source>
        <dbReference type="SAM" id="SignalP"/>
    </source>
</evidence>
<dbReference type="Proteomes" id="UP000838412">
    <property type="component" value="Chromosome 7"/>
</dbReference>
<feature type="chain" id="PRO_5035467560" evidence="1">
    <location>
        <begin position="29"/>
        <end position="270"/>
    </location>
</feature>
<keyword evidence="3" id="KW-1185">Reference proteome</keyword>
<proteinExistence type="predicted"/>
<protein>
    <submittedName>
        <fullName evidence="2">Hypp4406 protein</fullName>
    </submittedName>
</protein>
<evidence type="ECO:0000313" key="2">
    <source>
        <dbReference type="EMBL" id="CAH1270725.1"/>
    </source>
</evidence>
<gene>
    <name evidence="2" type="primary">Hypp4406</name>
    <name evidence="2" type="ORF">BLAG_LOCUS22922</name>
</gene>
<reference evidence="2" key="1">
    <citation type="submission" date="2022-01" db="EMBL/GenBank/DDBJ databases">
        <authorList>
            <person name="Braso-Vives M."/>
        </authorList>
    </citation>
    <scope>NUCLEOTIDE SEQUENCE</scope>
</reference>
<dbReference type="OrthoDB" id="10077626at2759"/>
<dbReference type="PROSITE" id="PS51257">
    <property type="entry name" value="PROKAR_LIPOPROTEIN"/>
    <property type="match status" value="1"/>
</dbReference>
<dbReference type="AlphaFoldDB" id="A0A8K0EY37"/>
<sequence>MVRNVFHPCSTMRIYVVLVLCLAGAACAKSVEDVLQALRAALENVDGAPELGTRAEGDTETVKVSENGVVFAETISFDDANNCETLHVPAHNERAEVDIRHCFGDEEGKAGKSLYCFSKESECYLLPIEDEGEPAGLEEQEEGIENFESQSNPVLDAEGIEVHANNWVVTGAADRAELPEVLASFQADFPVFFAAKIDDDAELLPYDDDATGENDKRQLPGCGNQSPVIKYIARNPSGCEYLVTCTRMGQTTSCPTRHVTDMIFMVKSSS</sequence>
<accession>A0A8K0EY37</accession>
<organism evidence="2 3">
    <name type="scientific">Branchiostoma lanceolatum</name>
    <name type="common">Common lancelet</name>
    <name type="synonym">Amphioxus lanceolatum</name>
    <dbReference type="NCBI Taxonomy" id="7740"/>
    <lineage>
        <taxon>Eukaryota</taxon>
        <taxon>Metazoa</taxon>
        <taxon>Chordata</taxon>
        <taxon>Cephalochordata</taxon>
        <taxon>Leptocardii</taxon>
        <taxon>Amphioxiformes</taxon>
        <taxon>Branchiostomatidae</taxon>
        <taxon>Branchiostoma</taxon>
    </lineage>
</organism>